<proteinExistence type="predicted"/>
<accession>A0A9P5D2Z3</accession>
<reference evidence="2" key="1">
    <citation type="submission" date="2020-03" db="EMBL/GenBank/DDBJ databases">
        <title>Site-based positive gene gene selection in Geosmithia morbida across the United States reveals a broad range of putative effectors and factors for local host and environmental adapation.</title>
        <authorList>
            <person name="Onufrak A."/>
            <person name="Murdoch R.W."/>
            <person name="Gazis R."/>
            <person name="Huff M."/>
            <person name="Staton M."/>
            <person name="Klingeman W."/>
            <person name="Hadziabdic D."/>
        </authorList>
    </citation>
    <scope>NUCLEOTIDE SEQUENCE</scope>
    <source>
        <strain evidence="2">1262</strain>
    </source>
</reference>
<evidence type="ECO:0000256" key="1">
    <source>
        <dbReference type="SAM" id="MobiDB-lite"/>
    </source>
</evidence>
<sequence length="149" mass="16498">MEVSSPVRLQAASPGSGRSISSNGLVNQKNAGNVLPVLRMEENPEPGIPSEIFKKFSAPNHVISEPAMAEGFCWQPKQPARPGQFSERPRTKTTDVPLIPKDVPAETPYSHRGQVDAKVRPRGIQQGPELQPLELPEFNFELLKENEHR</sequence>
<dbReference type="Proteomes" id="UP000749293">
    <property type="component" value="Unassembled WGS sequence"/>
</dbReference>
<name>A0A9P5D2Z3_9HYPO</name>
<dbReference type="GeneID" id="55967102"/>
<feature type="region of interest" description="Disordered" evidence="1">
    <location>
        <begin position="1"/>
        <end position="29"/>
    </location>
</feature>
<feature type="compositionally biased region" description="Polar residues" evidence="1">
    <location>
        <begin position="16"/>
        <end position="29"/>
    </location>
</feature>
<evidence type="ECO:0000313" key="3">
    <source>
        <dbReference type="Proteomes" id="UP000749293"/>
    </source>
</evidence>
<gene>
    <name evidence="2" type="ORF">GMORB2_0872</name>
</gene>
<dbReference type="EMBL" id="JAANYQ010000002">
    <property type="protein sequence ID" value="KAF4125628.1"/>
    <property type="molecule type" value="Genomic_DNA"/>
</dbReference>
<organism evidence="2 3">
    <name type="scientific">Geosmithia morbida</name>
    <dbReference type="NCBI Taxonomy" id="1094350"/>
    <lineage>
        <taxon>Eukaryota</taxon>
        <taxon>Fungi</taxon>
        <taxon>Dikarya</taxon>
        <taxon>Ascomycota</taxon>
        <taxon>Pezizomycotina</taxon>
        <taxon>Sordariomycetes</taxon>
        <taxon>Hypocreomycetidae</taxon>
        <taxon>Hypocreales</taxon>
        <taxon>Bionectriaceae</taxon>
        <taxon>Geosmithia</taxon>
    </lineage>
</organism>
<protein>
    <submittedName>
        <fullName evidence="2">Uncharacterized protein</fullName>
    </submittedName>
</protein>
<evidence type="ECO:0000313" key="2">
    <source>
        <dbReference type="EMBL" id="KAF4125628.1"/>
    </source>
</evidence>
<comment type="caution">
    <text evidence="2">The sequence shown here is derived from an EMBL/GenBank/DDBJ whole genome shotgun (WGS) entry which is preliminary data.</text>
</comment>
<dbReference type="AlphaFoldDB" id="A0A9P5D2Z3"/>
<feature type="region of interest" description="Disordered" evidence="1">
    <location>
        <begin position="75"/>
        <end position="121"/>
    </location>
</feature>
<keyword evidence="3" id="KW-1185">Reference proteome</keyword>
<dbReference type="RefSeq" id="XP_035324280.1">
    <property type="nucleotide sequence ID" value="XM_035462856.1"/>
</dbReference>